<evidence type="ECO:0000256" key="1">
    <source>
        <dbReference type="SAM" id="MobiDB-lite"/>
    </source>
</evidence>
<dbReference type="SUPFAM" id="SSF53955">
    <property type="entry name" value="Lysozyme-like"/>
    <property type="match status" value="1"/>
</dbReference>
<feature type="compositionally biased region" description="Acidic residues" evidence="1">
    <location>
        <begin position="107"/>
        <end position="128"/>
    </location>
</feature>
<feature type="compositionally biased region" description="Low complexity" evidence="1">
    <location>
        <begin position="129"/>
        <end position="145"/>
    </location>
</feature>
<reference evidence="2" key="1">
    <citation type="submission" date="2022-05" db="EMBL/GenBank/DDBJ databases">
        <title>Complete genome sequence of toluene-degrading Gulosibacter sediminis strain ACHW.36C.</title>
        <authorList>
            <person name="Wai A.C."/>
            <person name="Lai G.K."/>
            <person name="Griffin S.D."/>
            <person name="Leung F.C."/>
        </authorList>
    </citation>
    <scope>NUCLEOTIDE SEQUENCE [LARGE SCALE GENOMIC DNA]</scope>
    <source>
        <strain evidence="2">ACHW.36C</strain>
    </source>
</reference>
<gene>
    <name evidence="2" type="ORF">M3M28_02775</name>
</gene>
<proteinExistence type="predicted"/>
<evidence type="ECO:0000313" key="2">
    <source>
        <dbReference type="EMBL" id="UQN15409.1"/>
    </source>
</evidence>
<dbReference type="EMBL" id="CP097160">
    <property type="protein sequence ID" value="UQN15409.1"/>
    <property type="molecule type" value="Genomic_DNA"/>
</dbReference>
<feature type="compositionally biased region" description="Low complexity" evidence="1">
    <location>
        <begin position="92"/>
        <end position="106"/>
    </location>
</feature>
<name>A0ABY4MZG6_9MICO</name>
<sequence>MTEITRSGSTRAAVPWAVRSSRRNRKVTSVVAGCALAAVAAVGIAQPFLAAPTATQAAGSYQPSLADITKANPQSYVSEQPTGGSADEGDDAGSSASITSGRSDVSVELEPEPEPEPEPEVVEEDTTTEDTTTSDSTSTESTDTSGASADYVAPSAGSIKETAASMASSQYGWGSDQFACLDSLWTKESNWNPSASNSSSGAYGIPQALPGSKMATAGSDWATNPTTQIAWGLSYISGVYGTPCSAWGHSQSVGWY</sequence>
<accession>A0ABY4MZG6</accession>
<protein>
    <submittedName>
        <fullName evidence="2">Lytic transglycosylase domain-containing protein</fullName>
    </submittedName>
</protein>
<dbReference type="InterPro" id="IPR023346">
    <property type="entry name" value="Lysozyme-like_dom_sf"/>
</dbReference>
<organism evidence="2">
    <name type="scientific">Gulosibacter sediminis</name>
    <dbReference type="NCBI Taxonomy" id="1729695"/>
    <lineage>
        <taxon>Bacteria</taxon>
        <taxon>Bacillati</taxon>
        <taxon>Actinomycetota</taxon>
        <taxon>Actinomycetes</taxon>
        <taxon>Micrococcales</taxon>
        <taxon>Microbacteriaceae</taxon>
        <taxon>Gulosibacter</taxon>
    </lineage>
</organism>
<feature type="region of interest" description="Disordered" evidence="1">
    <location>
        <begin position="75"/>
        <end position="153"/>
    </location>
</feature>